<accession>A0AB34TDB5</accession>
<evidence type="ECO:0000313" key="1">
    <source>
        <dbReference type="EMBL" id="KOO75333.1"/>
    </source>
</evidence>
<name>A0AB34TDB5_STEMA</name>
<organism evidence="1 2">
    <name type="scientific">Stenotrophomonas maltophilia</name>
    <name type="common">Pseudomonas maltophilia</name>
    <name type="synonym">Xanthomonas maltophilia</name>
    <dbReference type="NCBI Taxonomy" id="40324"/>
    <lineage>
        <taxon>Bacteria</taxon>
        <taxon>Pseudomonadati</taxon>
        <taxon>Pseudomonadota</taxon>
        <taxon>Gammaproteobacteria</taxon>
        <taxon>Lysobacterales</taxon>
        <taxon>Lysobacteraceae</taxon>
        <taxon>Stenotrophomonas</taxon>
        <taxon>Stenotrophomonas maltophilia group</taxon>
    </lineage>
</organism>
<dbReference type="Proteomes" id="UP000037632">
    <property type="component" value="Unassembled WGS sequence"/>
</dbReference>
<evidence type="ECO:0000313" key="2">
    <source>
        <dbReference type="Proteomes" id="UP000037632"/>
    </source>
</evidence>
<reference evidence="1 2" key="1">
    <citation type="journal article" date="2015" name="Antimicrob. Agents Chemother.">
        <title>Whole-Genome Sequencing Identifies Emergence of a Quinolone Resistance Mutation in a Case of Stenotrophomonas maltophilia Bacteremia.</title>
        <authorList>
            <person name="Pak T.R."/>
            <person name="Altman D.R."/>
            <person name="Attie O."/>
            <person name="Sebra R."/>
            <person name="Hamula C.L."/>
            <person name="Lewis M."/>
            <person name="Deikus G."/>
            <person name="Newman L.C."/>
            <person name="Fang G."/>
            <person name="Hand J."/>
            <person name="Papel G."/>
            <person name="Wallach F."/>
            <person name="Schadt E.E."/>
            <person name="Huprikar S."/>
            <person name="van Bakel H."/>
            <person name="Kasarskis A."/>
            <person name="Bashir A."/>
        </authorList>
    </citation>
    <scope>NUCLEOTIDE SEQUENCE [LARGE SCALE GENOMIC DNA]</scope>
    <source>
        <strain evidence="1 2">ISMMS6</strain>
    </source>
</reference>
<proteinExistence type="predicted"/>
<protein>
    <submittedName>
        <fullName evidence="1">Uncharacterized protein</fullName>
    </submittedName>
</protein>
<sequence length="132" mass="14790">MTGKKVNVAFVRSSNTHDFKFPYAKPQRATLSARRHPQHGNDIILSIERGQLQCPSYSGCSVMVRFGDAAPRRFRAAGPADSSTETLFIEGYADFLRRMQAVDEVRIQASVYQEGSPTWTFDVSGFDPSRIK</sequence>
<dbReference type="AlphaFoldDB" id="A0AB34TDB5"/>
<comment type="caution">
    <text evidence="1">The sequence shown here is derived from an EMBL/GenBank/DDBJ whole genome shotgun (WGS) entry which is preliminary data.</text>
</comment>
<gene>
    <name evidence="1" type="ORF">VL23_17465</name>
</gene>
<dbReference type="EMBL" id="JZIW01000009">
    <property type="protein sequence ID" value="KOO75333.1"/>
    <property type="molecule type" value="Genomic_DNA"/>
</dbReference>